<keyword evidence="2" id="KW-1185">Reference proteome</keyword>
<dbReference type="Pfam" id="PF13531">
    <property type="entry name" value="SBP_bac_11"/>
    <property type="match status" value="1"/>
</dbReference>
<comment type="caution">
    <text evidence="1">The sequence shown here is derived from an EMBL/GenBank/DDBJ whole genome shotgun (WGS) entry which is preliminary data.</text>
</comment>
<dbReference type="Proteomes" id="UP000321617">
    <property type="component" value="Unassembled WGS sequence"/>
</dbReference>
<reference evidence="1 2" key="1">
    <citation type="journal article" date="2013" name="Stand. Genomic Sci.">
        <title>Genomic Encyclopedia of Type Strains, Phase I: The one thousand microbial genomes (KMG-I) project.</title>
        <authorList>
            <person name="Kyrpides N.C."/>
            <person name="Woyke T."/>
            <person name="Eisen J.A."/>
            <person name="Garrity G."/>
            <person name="Lilburn T.G."/>
            <person name="Beck B.J."/>
            <person name="Whitman W.B."/>
            <person name="Hugenholtz P."/>
            <person name="Klenk H.P."/>
        </authorList>
    </citation>
    <scope>NUCLEOTIDE SEQUENCE [LARGE SCALE GENOMIC DNA]</scope>
    <source>
        <strain evidence="1 2">DSM 45044</strain>
    </source>
</reference>
<dbReference type="AlphaFoldDB" id="A0A562V114"/>
<proteinExistence type="predicted"/>
<gene>
    <name evidence="1" type="ORF">LX16_2336</name>
</gene>
<sequence>MVAVLAPVAGVALASAIGDVNECRETVTVHVAAAPEIAPVLRQHAATWAAEARPTDGTCVTAEVTTVESAQTAAAFAAAAGADVDLADTPAAPGDLPDVWVPESLTWPARLAGEGVSPFDARMDPVAAGPLGLAVPEGRWELAAEGMALGDTTVALQDPRIDAASLALLMTARSAGASPRYDAGGAVPMSAAGVAAHNTAETGTPLRLVSPSPAMPLFEYPYVTTADRSPMVHRGVDIFRSSLLTDSFAALLPAFGLRLAGPYPSMPDPAEIQAAIDDWHGRG</sequence>
<name>A0A562V114_9ACTN</name>
<dbReference type="EMBL" id="VLLL01000006">
    <property type="protein sequence ID" value="TWJ11610.1"/>
    <property type="molecule type" value="Genomic_DNA"/>
</dbReference>
<organism evidence="1 2">
    <name type="scientific">Stackebrandtia albiflava</name>
    <dbReference type="NCBI Taxonomy" id="406432"/>
    <lineage>
        <taxon>Bacteria</taxon>
        <taxon>Bacillati</taxon>
        <taxon>Actinomycetota</taxon>
        <taxon>Actinomycetes</taxon>
        <taxon>Glycomycetales</taxon>
        <taxon>Glycomycetaceae</taxon>
        <taxon>Stackebrandtia</taxon>
    </lineage>
</organism>
<protein>
    <submittedName>
        <fullName evidence="1">Extracellular solute-binding protein</fullName>
    </submittedName>
</protein>
<evidence type="ECO:0000313" key="1">
    <source>
        <dbReference type="EMBL" id="TWJ11610.1"/>
    </source>
</evidence>
<evidence type="ECO:0000313" key="2">
    <source>
        <dbReference type="Proteomes" id="UP000321617"/>
    </source>
</evidence>
<accession>A0A562V114</accession>